<dbReference type="EMBL" id="LJCR01003184">
    <property type="protein sequence ID" value="KPV47839.1"/>
    <property type="molecule type" value="Genomic_DNA"/>
</dbReference>
<name>A0A0P9H1E5_9CHLR</name>
<proteinExistence type="predicted"/>
<reference evidence="1 2" key="1">
    <citation type="submission" date="2015-09" db="EMBL/GenBank/DDBJ databases">
        <title>Draft genome sequence of Kouleothrix aurantiaca JCM 19913.</title>
        <authorList>
            <person name="Hemp J."/>
        </authorList>
    </citation>
    <scope>NUCLEOTIDE SEQUENCE [LARGE SCALE GENOMIC DNA]</scope>
    <source>
        <strain evidence="1 2">COM-B</strain>
    </source>
</reference>
<evidence type="ECO:0000313" key="2">
    <source>
        <dbReference type="Proteomes" id="UP000050509"/>
    </source>
</evidence>
<dbReference type="Pfam" id="PF10604">
    <property type="entry name" value="Polyketide_cyc2"/>
    <property type="match status" value="1"/>
</dbReference>
<dbReference type="Gene3D" id="3.30.530.20">
    <property type="match status" value="1"/>
</dbReference>
<keyword evidence="2" id="KW-1185">Reference proteome</keyword>
<dbReference type="AlphaFoldDB" id="A0A0P9H1E5"/>
<accession>A0A0P9H1E5</accession>
<comment type="caution">
    <text evidence="1">The sequence shown here is derived from an EMBL/GenBank/DDBJ whole genome shotgun (WGS) entry which is preliminary data.</text>
</comment>
<protein>
    <submittedName>
        <fullName evidence="1">Cyclase</fullName>
    </submittedName>
</protein>
<dbReference type="Proteomes" id="UP000050509">
    <property type="component" value="Unassembled WGS sequence"/>
</dbReference>
<dbReference type="InterPro" id="IPR019587">
    <property type="entry name" value="Polyketide_cyclase/dehydratase"/>
</dbReference>
<dbReference type="SUPFAM" id="SSF55961">
    <property type="entry name" value="Bet v1-like"/>
    <property type="match status" value="1"/>
</dbReference>
<evidence type="ECO:0000313" key="1">
    <source>
        <dbReference type="EMBL" id="KPV47839.1"/>
    </source>
</evidence>
<organism evidence="1 2">
    <name type="scientific">Kouleothrix aurantiaca</name>
    <dbReference type="NCBI Taxonomy" id="186479"/>
    <lineage>
        <taxon>Bacteria</taxon>
        <taxon>Bacillati</taxon>
        <taxon>Chloroflexota</taxon>
        <taxon>Chloroflexia</taxon>
        <taxon>Chloroflexales</taxon>
        <taxon>Roseiflexineae</taxon>
        <taxon>Roseiflexaceae</taxon>
        <taxon>Kouleothrix</taxon>
    </lineage>
</organism>
<gene>
    <name evidence="1" type="ORF">SE17_41280</name>
</gene>
<sequence length="145" mass="15849">MIRVSRQRRIAAPPAAVFAALTEPDRLATLLPRVRRIELLEQRPNFARVATHMALGPFGTLRSEGEVRWQDGREVIFTTLRPVPVEAHWQLLAVDNATDLKATLTLDLAPLLGPLAAFVPTAEVERMVAADLEAALQAVAGAVRT</sequence>
<dbReference type="InterPro" id="IPR023393">
    <property type="entry name" value="START-like_dom_sf"/>
</dbReference>
<feature type="non-terminal residue" evidence="1">
    <location>
        <position position="145"/>
    </location>
</feature>